<feature type="domain" description="Carrier" evidence="6">
    <location>
        <begin position="397"/>
        <end position="472"/>
    </location>
</feature>
<gene>
    <name evidence="7" type="ORF">M4V62_00685</name>
</gene>
<dbReference type="Gene3D" id="1.10.1200.10">
    <property type="entry name" value="ACP-like"/>
    <property type="match status" value="1"/>
</dbReference>
<dbReference type="PROSITE" id="PS00012">
    <property type="entry name" value="PHOSPHOPANTETHEINE"/>
    <property type="match status" value="1"/>
</dbReference>
<evidence type="ECO:0000313" key="7">
    <source>
        <dbReference type="EMBL" id="UQT61329.1"/>
    </source>
</evidence>
<evidence type="ECO:0000256" key="2">
    <source>
        <dbReference type="ARBA" id="ARBA00022553"/>
    </source>
</evidence>
<dbReference type="EMBL" id="CP097289">
    <property type="protein sequence ID" value="UQT61329.1"/>
    <property type="molecule type" value="Genomic_DNA"/>
</dbReference>
<dbReference type="SMART" id="SM00822">
    <property type="entry name" value="PKS_KR"/>
    <property type="match status" value="1"/>
</dbReference>
<dbReference type="InterPro" id="IPR009081">
    <property type="entry name" value="PP-bd_ACP"/>
</dbReference>
<evidence type="ECO:0000256" key="4">
    <source>
        <dbReference type="ARBA" id="ARBA00023268"/>
    </source>
</evidence>
<dbReference type="Pfam" id="PF00550">
    <property type="entry name" value="PP-binding"/>
    <property type="match status" value="1"/>
</dbReference>
<name>A0ABY4Q861_9ACTN</name>
<evidence type="ECO:0000313" key="8">
    <source>
        <dbReference type="Proteomes" id="UP000829992"/>
    </source>
</evidence>
<dbReference type="PANTHER" id="PTHR43775:SF51">
    <property type="entry name" value="INACTIVE PHENOLPHTHIOCEROL SYNTHESIS POLYKETIDE SYNTHASE TYPE I PKS1-RELATED"/>
    <property type="match status" value="1"/>
</dbReference>
<evidence type="ECO:0000256" key="3">
    <source>
        <dbReference type="ARBA" id="ARBA00022679"/>
    </source>
</evidence>
<dbReference type="SUPFAM" id="SSF51735">
    <property type="entry name" value="NAD(P)-binding Rossmann-fold domains"/>
    <property type="match status" value="2"/>
</dbReference>
<keyword evidence="4" id="KW-0511">Multifunctional enzyme</keyword>
<dbReference type="PROSITE" id="PS50075">
    <property type="entry name" value="CARRIER"/>
    <property type="match status" value="1"/>
</dbReference>
<evidence type="ECO:0000256" key="5">
    <source>
        <dbReference type="SAM" id="MobiDB-lite"/>
    </source>
</evidence>
<feature type="compositionally biased region" description="Low complexity" evidence="5">
    <location>
        <begin position="486"/>
        <end position="507"/>
    </location>
</feature>
<proteinExistence type="predicted"/>
<dbReference type="Gene3D" id="3.40.50.720">
    <property type="entry name" value="NAD(P)-binding Rossmann-like Domain"/>
    <property type="match status" value="1"/>
</dbReference>
<dbReference type="InterPro" id="IPR013968">
    <property type="entry name" value="PKS_KR"/>
</dbReference>
<dbReference type="SUPFAM" id="SSF47336">
    <property type="entry name" value="ACP-like"/>
    <property type="match status" value="1"/>
</dbReference>
<dbReference type="PANTHER" id="PTHR43775">
    <property type="entry name" value="FATTY ACID SYNTHASE"/>
    <property type="match status" value="1"/>
</dbReference>
<evidence type="ECO:0000259" key="6">
    <source>
        <dbReference type="PROSITE" id="PS50075"/>
    </source>
</evidence>
<sequence>MDDVGVEARLWCLTREAVSTGSADIVTNPLQAQIWGLGRVVALERPERWGGLVDVPARLDGRTAQLLCAVIHGVDTVDGVHGEDEVAVRPSGAFGRRLARAPLGDAPAEDWRPQGTVLVTGGAGAVGSHVCRWLARAGAPHLLLVGRRGKDTPGIAELEAELTELGSRVTVAAVDVTDRDGLRKVLASIPEELPLTAVIHGAAVLADGLVESLTAEQLERVLRPKVAAATVLHELTADLKLDAFVLFSSAVGGVWGSGGQGGYAAANAFLDALAQVRRAAGLPATSVAWGSWGGGGMVTGEVEERLRRQGLPPMVPATAMAALAASLGREETQVMVAQVEWADYAPALEAIRPSRLIADLPDVAVLTAAHPGDQAGEESEGDLMARLKGLPDGKVDDALLEIVRAHAAAVLGLSGPDAIGAERAFSLVGFDSLTSVELRNRLRRVTGLQLPSTLLFDYPTPVVAARYLREELFPERTADGGDAEADAANTPNNANSANGTNGANGEGHAPENGDGPSLDEMGVDDLVRMAMKNDVPDEMRRS</sequence>
<accession>A0ABY4Q861</accession>
<dbReference type="InterPro" id="IPR036291">
    <property type="entry name" value="NAD(P)-bd_dom_sf"/>
</dbReference>
<dbReference type="CDD" id="cd08952">
    <property type="entry name" value="KR_1_SDR_x"/>
    <property type="match status" value="1"/>
</dbReference>
<feature type="region of interest" description="Disordered" evidence="5">
    <location>
        <begin position="479"/>
        <end position="542"/>
    </location>
</feature>
<dbReference type="Proteomes" id="UP000829992">
    <property type="component" value="Chromosome"/>
</dbReference>
<dbReference type="Pfam" id="PF08659">
    <property type="entry name" value="KR"/>
    <property type="match status" value="1"/>
</dbReference>
<protein>
    <submittedName>
        <fullName evidence="7">Beta-ketoacyl reductase</fullName>
    </submittedName>
</protein>
<dbReference type="InterPro" id="IPR050091">
    <property type="entry name" value="PKS_NRPS_Biosynth_Enz"/>
</dbReference>
<reference evidence="7 8" key="1">
    <citation type="submission" date="2022-05" db="EMBL/GenBank/DDBJ databases">
        <authorList>
            <person name="Zhou X."/>
            <person name="Li K."/>
            <person name="Man Y."/>
        </authorList>
    </citation>
    <scope>NUCLEOTIDE SEQUENCE [LARGE SCALE GENOMIC DNA]</scope>
    <source>
        <strain evidence="7 8">MS405</strain>
    </source>
</reference>
<keyword evidence="3" id="KW-0808">Transferase</keyword>
<dbReference type="InterPro" id="IPR036736">
    <property type="entry name" value="ACP-like_sf"/>
</dbReference>
<keyword evidence="1" id="KW-0596">Phosphopantetheine</keyword>
<dbReference type="InterPro" id="IPR006162">
    <property type="entry name" value="Ppantetheine_attach_site"/>
</dbReference>
<organism evidence="7 8">
    <name type="scientific">Streptomyces durmitorensis</name>
    <dbReference type="NCBI Taxonomy" id="319947"/>
    <lineage>
        <taxon>Bacteria</taxon>
        <taxon>Bacillati</taxon>
        <taxon>Actinomycetota</taxon>
        <taxon>Actinomycetes</taxon>
        <taxon>Kitasatosporales</taxon>
        <taxon>Streptomycetaceae</taxon>
        <taxon>Streptomyces</taxon>
    </lineage>
</organism>
<keyword evidence="8" id="KW-1185">Reference proteome</keyword>
<dbReference type="InterPro" id="IPR020806">
    <property type="entry name" value="PKS_PP-bd"/>
</dbReference>
<evidence type="ECO:0000256" key="1">
    <source>
        <dbReference type="ARBA" id="ARBA00022450"/>
    </source>
</evidence>
<dbReference type="SMART" id="SM00823">
    <property type="entry name" value="PKS_PP"/>
    <property type="match status" value="1"/>
</dbReference>
<keyword evidence="2" id="KW-0597">Phosphoprotein</keyword>
<dbReference type="SMART" id="SM01294">
    <property type="entry name" value="PKS_PP_betabranch"/>
    <property type="match status" value="1"/>
</dbReference>
<dbReference type="InterPro" id="IPR057326">
    <property type="entry name" value="KR_dom"/>
</dbReference>